<dbReference type="CDD" id="cd00570">
    <property type="entry name" value="GST_N_family"/>
    <property type="match status" value="1"/>
</dbReference>
<dbReference type="EMBL" id="JAMKFB020000019">
    <property type="protein sequence ID" value="KAL0167206.1"/>
    <property type="molecule type" value="Genomic_DNA"/>
</dbReference>
<sequence length="56" mass="6571">MAQNMMLYWASGSPPCWRVMIALEEKQLQGYKHKHLAFEKNEHKSEEVKALNPRGQ</sequence>
<proteinExistence type="predicted"/>
<dbReference type="Pfam" id="PF13409">
    <property type="entry name" value="GST_N_2"/>
    <property type="match status" value="1"/>
</dbReference>
<protein>
    <recommendedName>
        <fullName evidence="1">GST N-terminal domain-containing protein</fullName>
    </recommendedName>
</protein>
<feature type="domain" description="GST N-terminal" evidence="1">
    <location>
        <begin position="3"/>
        <end position="56"/>
    </location>
</feature>
<evidence type="ECO:0000313" key="3">
    <source>
        <dbReference type="Proteomes" id="UP001529510"/>
    </source>
</evidence>
<feature type="non-terminal residue" evidence="2">
    <location>
        <position position="56"/>
    </location>
</feature>
<accession>A0ABD0P1Y4</accession>
<evidence type="ECO:0000259" key="1">
    <source>
        <dbReference type="PROSITE" id="PS50404"/>
    </source>
</evidence>
<dbReference type="PROSITE" id="PS50404">
    <property type="entry name" value="GST_NTER"/>
    <property type="match status" value="1"/>
</dbReference>
<evidence type="ECO:0000313" key="2">
    <source>
        <dbReference type="EMBL" id="KAL0167206.1"/>
    </source>
</evidence>
<dbReference type="SUPFAM" id="SSF52833">
    <property type="entry name" value="Thioredoxin-like"/>
    <property type="match status" value="1"/>
</dbReference>
<dbReference type="InterPro" id="IPR004045">
    <property type="entry name" value="Glutathione_S-Trfase_N"/>
</dbReference>
<comment type="caution">
    <text evidence="2">The sequence shown here is derived from an EMBL/GenBank/DDBJ whole genome shotgun (WGS) entry which is preliminary data.</text>
</comment>
<keyword evidence="3" id="KW-1185">Reference proteome</keyword>
<gene>
    <name evidence="2" type="ORF">M9458_039050</name>
</gene>
<dbReference type="Proteomes" id="UP001529510">
    <property type="component" value="Unassembled WGS sequence"/>
</dbReference>
<dbReference type="AlphaFoldDB" id="A0ABD0P1Y4"/>
<dbReference type="InterPro" id="IPR036249">
    <property type="entry name" value="Thioredoxin-like_sf"/>
</dbReference>
<dbReference type="Gene3D" id="1.20.1050.130">
    <property type="match status" value="1"/>
</dbReference>
<organism evidence="2 3">
    <name type="scientific">Cirrhinus mrigala</name>
    <name type="common">Mrigala</name>
    <dbReference type="NCBI Taxonomy" id="683832"/>
    <lineage>
        <taxon>Eukaryota</taxon>
        <taxon>Metazoa</taxon>
        <taxon>Chordata</taxon>
        <taxon>Craniata</taxon>
        <taxon>Vertebrata</taxon>
        <taxon>Euteleostomi</taxon>
        <taxon>Actinopterygii</taxon>
        <taxon>Neopterygii</taxon>
        <taxon>Teleostei</taxon>
        <taxon>Ostariophysi</taxon>
        <taxon>Cypriniformes</taxon>
        <taxon>Cyprinidae</taxon>
        <taxon>Labeoninae</taxon>
        <taxon>Labeonini</taxon>
        <taxon>Cirrhinus</taxon>
    </lineage>
</organism>
<reference evidence="2 3" key="1">
    <citation type="submission" date="2024-05" db="EMBL/GenBank/DDBJ databases">
        <title>Genome sequencing and assembly of Indian major carp, Cirrhinus mrigala (Hamilton, 1822).</title>
        <authorList>
            <person name="Mohindra V."/>
            <person name="Chowdhury L.M."/>
            <person name="Lal K."/>
            <person name="Jena J.K."/>
        </authorList>
    </citation>
    <scope>NUCLEOTIDE SEQUENCE [LARGE SCALE GENOMIC DNA]</scope>
    <source>
        <strain evidence="2">CM1030</strain>
        <tissue evidence="2">Blood</tissue>
    </source>
</reference>
<name>A0ABD0P1Y4_CIRMR</name>